<evidence type="ECO:0000313" key="4">
    <source>
        <dbReference type="Proteomes" id="UP000284375"/>
    </source>
</evidence>
<dbReference type="InterPro" id="IPR018851">
    <property type="entry name" value="Borealin_N"/>
</dbReference>
<organism evidence="3 4">
    <name type="scientific">Cytospora chrysosperma</name>
    <name type="common">Cytospora canker fungus</name>
    <name type="synonym">Sphaeria chrysosperma</name>
    <dbReference type="NCBI Taxonomy" id="252740"/>
    <lineage>
        <taxon>Eukaryota</taxon>
        <taxon>Fungi</taxon>
        <taxon>Dikarya</taxon>
        <taxon>Ascomycota</taxon>
        <taxon>Pezizomycotina</taxon>
        <taxon>Sordariomycetes</taxon>
        <taxon>Sordariomycetidae</taxon>
        <taxon>Diaporthales</taxon>
        <taxon>Cytosporaceae</taxon>
        <taxon>Cytospora</taxon>
    </lineage>
</organism>
<feature type="compositionally biased region" description="Polar residues" evidence="1">
    <location>
        <begin position="228"/>
        <end position="241"/>
    </location>
</feature>
<name>A0A423W2Q7_CYTCH</name>
<protein>
    <recommendedName>
        <fullName evidence="2">Borealin N-terminal domain-containing protein</fullName>
    </recommendedName>
</protein>
<keyword evidence="4" id="KW-1185">Reference proteome</keyword>
<feature type="compositionally biased region" description="Low complexity" evidence="1">
    <location>
        <begin position="394"/>
        <end position="410"/>
    </location>
</feature>
<feature type="region of interest" description="Disordered" evidence="1">
    <location>
        <begin position="115"/>
        <end position="177"/>
    </location>
</feature>
<dbReference type="STRING" id="252740.A0A423W2Q7"/>
<dbReference type="OrthoDB" id="2392550at2759"/>
<evidence type="ECO:0000313" key="3">
    <source>
        <dbReference type="EMBL" id="ROV97612.1"/>
    </source>
</evidence>
<feature type="domain" description="Borealin N-terminal" evidence="2">
    <location>
        <begin position="58"/>
        <end position="114"/>
    </location>
</feature>
<dbReference type="AlphaFoldDB" id="A0A423W2Q7"/>
<feature type="compositionally biased region" description="Polar residues" evidence="1">
    <location>
        <begin position="14"/>
        <end position="28"/>
    </location>
</feature>
<sequence>MAPPRGTKNKSDESASSGDQVEKAQNMTEYIGATRKGSPSFAQESPRKRQRTGISLSQKQALIDNLQLEIADRARKLRAQYNLQAQGLRTRIEIRVNRIPMALRKARMGELADKYKNGQHSQPPKPTPSAFSTSVSLPPPVPEKDTPVARQTSQATSSTSTSSRPGPGRPPKHTRFGTLLSHPIRTHANAALSDQALRTDKENLGKAEEPEQLKKKQRGHPVTEAEPTKSSSVLSPASANVRTLPRTTPGGKSLASRPGASTVVGTSSPVKQSSASNLFSNLAEKARSTRPGASPRKQTASTSTTASSAGGPARGRTPAKAAGTGSIRGAATAKTTRRASIISESSEGSTSTVVRKGTTKGVTSAVDKEMAPPPSTKKSVMGTIRRGVTGGGVSKKTAASKKASTASTATGRVLRKRT</sequence>
<evidence type="ECO:0000256" key="1">
    <source>
        <dbReference type="SAM" id="MobiDB-lite"/>
    </source>
</evidence>
<feature type="compositionally biased region" description="Low complexity" evidence="1">
    <location>
        <begin position="328"/>
        <end position="364"/>
    </location>
</feature>
<feature type="compositionally biased region" description="Polar residues" evidence="1">
    <location>
        <begin position="263"/>
        <end position="280"/>
    </location>
</feature>
<feature type="region of interest" description="Disordered" evidence="1">
    <location>
        <begin position="203"/>
        <end position="418"/>
    </location>
</feature>
<evidence type="ECO:0000259" key="2">
    <source>
        <dbReference type="Pfam" id="PF10444"/>
    </source>
</evidence>
<comment type="caution">
    <text evidence="3">The sequence shown here is derived from an EMBL/GenBank/DDBJ whole genome shotgun (WGS) entry which is preliminary data.</text>
</comment>
<feature type="compositionally biased region" description="Low complexity" evidence="1">
    <location>
        <begin position="149"/>
        <end position="166"/>
    </location>
</feature>
<reference evidence="3 4" key="1">
    <citation type="submission" date="2015-09" db="EMBL/GenBank/DDBJ databases">
        <title>Host preference determinants of Valsa canker pathogens revealed by comparative genomics.</title>
        <authorList>
            <person name="Yin Z."/>
            <person name="Huang L."/>
        </authorList>
    </citation>
    <scope>NUCLEOTIDE SEQUENCE [LARGE SCALE GENOMIC DNA]</scope>
    <source>
        <strain evidence="3 4">YSFL</strain>
    </source>
</reference>
<feature type="compositionally biased region" description="Low complexity" evidence="1">
    <location>
        <begin position="299"/>
        <end position="309"/>
    </location>
</feature>
<gene>
    <name evidence="3" type="ORF">VSDG_04621</name>
</gene>
<proteinExistence type="predicted"/>
<dbReference type="Pfam" id="PF10444">
    <property type="entry name" value="Nbl1_Borealin_N"/>
    <property type="match status" value="1"/>
</dbReference>
<dbReference type="Proteomes" id="UP000284375">
    <property type="component" value="Unassembled WGS sequence"/>
</dbReference>
<dbReference type="EMBL" id="LJZO01000016">
    <property type="protein sequence ID" value="ROV97612.1"/>
    <property type="molecule type" value="Genomic_DNA"/>
</dbReference>
<feature type="region of interest" description="Disordered" evidence="1">
    <location>
        <begin position="1"/>
        <end position="56"/>
    </location>
</feature>
<accession>A0A423W2Q7</accession>
<feature type="compositionally biased region" description="Basic and acidic residues" evidence="1">
    <location>
        <begin position="203"/>
        <end position="214"/>
    </location>
</feature>